<evidence type="ECO:0000259" key="3">
    <source>
        <dbReference type="Pfam" id="PF15739"/>
    </source>
</evidence>
<dbReference type="GeneID" id="113061585"/>
<evidence type="ECO:0000256" key="2">
    <source>
        <dbReference type="SAM" id="Coils"/>
    </source>
</evidence>
<evidence type="ECO:0000256" key="1">
    <source>
        <dbReference type="ARBA" id="ARBA00023054"/>
    </source>
</evidence>
<feature type="coiled-coil region" evidence="2">
    <location>
        <begin position="38"/>
        <end position="72"/>
    </location>
</feature>
<dbReference type="AlphaFoldDB" id="A0A6P6LPZ1"/>
<reference evidence="5 6" key="1">
    <citation type="submission" date="2025-04" db="UniProtKB">
        <authorList>
            <consortium name="RefSeq"/>
        </authorList>
    </citation>
    <scope>IDENTIFICATION</scope>
    <source>
        <strain evidence="5 6">Wakin</strain>
        <tissue evidence="5 6">Muscle</tissue>
    </source>
</reference>
<name>A0A6P6LPZ1_CARAU</name>
<organism evidence="4 5">
    <name type="scientific">Carassius auratus</name>
    <name type="common">Goldfish</name>
    <dbReference type="NCBI Taxonomy" id="7957"/>
    <lineage>
        <taxon>Eukaryota</taxon>
        <taxon>Metazoa</taxon>
        <taxon>Chordata</taxon>
        <taxon>Craniata</taxon>
        <taxon>Vertebrata</taxon>
        <taxon>Euteleostomi</taxon>
        <taxon>Actinopterygii</taxon>
        <taxon>Neopterygii</taxon>
        <taxon>Teleostei</taxon>
        <taxon>Ostariophysi</taxon>
        <taxon>Cypriniformes</taxon>
        <taxon>Cyprinidae</taxon>
        <taxon>Cyprininae</taxon>
        <taxon>Carassius</taxon>
    </lineage>
</organism>
<proteinExistence type="predicted"/>
<accession>A0A6P6LPZ1</accession>
<evidence type="ECO:0000313" key="4">
    <source>
        <dbReference type="Proteomes" id="UP000515129"/>
    </source>
</evidence>
<evidence type="ECO:0000313" key="6">
    <source>
        <dbReference type="RefSeq" id="XP_026086594.1"/>
    </source>
</evidence>
<keyword evidence="4" id="KW-1185">Reference proteome</keyword>
<gene>
    <name evidence="5 6" type="primary">LOC113061585</name>
</gene>
<dbReference type="RefSeq" id="XP_026086593.1">
    <property type="nucleotide sequence ID" value="XM_026230808.1"/>
</dbReference>
<dbReference type="KEGG" id="caua:113061585"/>
<protein>
    <submittedName>
        <fullName evidence="5 6">Translin-associated factor X-interacting protein 1-like isoform X1</fullName>
    </submittedName>
</protein>
<sequence length="151" mass="17699">MHHVHSLKYSASNGHLREQIRDLLPLRGKLVLVSKQCEKKILEQRVQEREEIRTLKRESQRLQRVIESMREQQTALQIQDTTGRHEVFLSLVKKQATSERPQYNSELRVQLECKGEMDAEHLWAAFKTIHPSLDSETLDWNISVVFSDKAV</sequence>
<evidence type="ECO:0000313" key="5">
    <source>
        <dbReference type="RefSeq" id="XP_026086593.1"/>
    </source>
</evidence>
<feature type="domain" description="Translin-associated factor X-interacting protein 1 N-terminal" evidence="3">
    <location>
        <begin position="14"/>
        <end position="70"/>
    </location>
</feature>
<dbReference type="RefSeq" id="XP_026086594.1">
    <property type="nucleotide sequence ID" value="XM_026230809.1"/>
</dbReference>
<dbReference type="Pfam" id="PF15739">
    <property type="entry name" value="TSNAXIP1_N"/>
    <property type="match status" value="1"/>
</dbReference>
<keyword evidence="1 2" id="KW-0175">Coiled coil</keyword>
<dbReference type="Proteomes" id="UP000515129">
    <property type="component" value="Chromosome 43"/>
</dbReference>
<dbReference type="OrthoDB" id="261426at2759"/>
<dbReference type="InterPro" id="IPR032755">
    <property type="entry name" value="TSNAXIP1_N"/>
</dbReference>